<keyword evidence="1" id="KW-0812">Transmembrane</keyword>
<comment type="caution">
    <text evidence="2">The sequence shown here is derived from an EMBL/GenBank/DDBJ whole genome shotgun (WGS) entry which is preliminary data.</text>
</comment>
<keyword evidence="1" id="KW-1133">Transmembrane helix</keyword>
<dbReference type="EMBL" id="JBEAFC010000008">
    <property type="protein sequence ID" value="KAL1546586.1"/>
    <property type="molecule type" value="Genomic_DNA"/>
</dbReference>
<sequence length="127" mass="14415">MYDKILLYARLSVFLLIGSLRLIQVVVPHMTTRTNRKIVNIRSVTVLALVSWHGVLDGLTTISMPKCRLEPQPFGIDVIIVSPQANKGVSALAIYSRVPEWTLEQSSHIHLILLMQKTQQRRPLMQC</sequence>
<name>A0ABD1GR28_SALDI</name>
<keyword evidence="1" id="KW-0472">Membrane</keyword>
<keyword evidence="3" id="KW-1185">Reference proteome</keyword>
<accession>A0ABD1GR28</accession>
<proteinExistence type="predicted"/>
<evidence type="ECO:0000313" key="3">
    <source>
        <dbReference type="Proteomes" id="UP001567538"/>
    </source>
</evidence>
<evidence type="ECO:0000313" key="2">
    <source>
        <dbReference type="EMBL" id="KAL1546586.1"/>
    </source>
</evidence>
<reference evidence="2 3" key="1">
    <citation type="submission" date="2024-06" db="EMBL/GenBank/DDBJ databases">
        <title>A chromosome level genome sequence of Diviner's sage (Salvia divinorum).</title>
        <authorList>
            <person name="Ford S.A."/>
            <person name="Ro D.-K."/>
            <person name="Ness R.W."/>
            <person name="Phillips M.A."/>
        </authorList>
    </citation>
    <scope>NUCLEOTIDE SEQUENCE [LARGE SCALE GENOMIC DNA]</scope>
    <source>
        <strain evidence="2">SAF-2024a</strain>
        <tissue evidence="2">Leaf</tissue>
    </source>
</reference>
<protein>
    <submittedName>
        <fullName evidence="2">Short-chain dehydrogenase ptmH</fullName>
    </submittedName>
</protein>
<gene>
    <name evidence="2" type="ORF">AAHA92_23162</name>
</gene>
<evidence type="ECO:0000256" key="1">
    <source>
        <dbReference type="SAM" id="Phobius"/>
    </source>
</evidence>
<feature type="transmembrane region" description="Helical" evidence="1">
    <location>
        <begin position="6"/>
        <end position="27"/>
    </location>
</feature>
<dbReference type="AlphaFoldDB" id="A0ABD1GR28"/>
<organism evidence="2 3">
    <name type="scientific">Salvia divinorum</name>
    <name type="common">Maria pastora</name>
    <name type="synonym">Diviner's sage</name>
    <dbReference type="NCBI Taxonomy" id="28513"/>
    <lineage>
        <taxon>Eukaryota</taxon>
        <taxon>Viridiplantae</taxon>
        <taxon>Streptophyta</taxon>
        <taxon>Embryophyta</taxon>
        <taxon>Tracheophyta</taxon>
        <taxon>Spermatophyta</taxon>
        <taxon>Magnoliopsida</taxon>
        <taxon>eudicotyledons</taxon>
        <taxon>Gunneridae</taxon>
        <taxon>Pentapetalae</taxon>
        <taxon>asterids</taxon>
        <taxon>lamiids</taxon>
        <taxon>Lamiales</taxon>
        <taxon>Lamiaceae</taxon>
        <taxon>Nepetoideae</taxon>
        <taxon>Mentheae</taxon>
        <taxon>Salviinae</taxon>
        <taxon>Salvia</taxon>
        <taxon>Salvia subgen. Calosphace</taxon>
    </lineage>
</organism>
<dbReference type="Proteomes" id="UP001567538">
    <property type="component" value="Unassembled WGS sequence"/>
</dbReference>